<dbReference type="Gene3D" id="1.25.40.1030">
    <property type="match status" value="1"/>
</dbReference>
<feature type="region of interest" description="Disordered" evidence="8">
    <location>
        <begin position="1592"/>
        <end position="1720"/>
    </location>
</feature>
<evidence type="ECO:0000259" key="10">
    <source>
        <dbReference type="Pfam" id="PF12932"/>
    </source>
</evidence>
<dbReference type="InterPro" id="IPR024340">
    <property type="entry name" value="Sec16_CCD"/>
</dbReference>
<dbReference type="GO" id="GO:0012507">
    <property type="term" value="C:ER to Golgi transport vesicle membrane"/>
    <property type="evidence" value="ECO:0007669"/>
    <property type="project" value="TreeGrafter"/>
</dbReference>
<keyword evidence="7" id="KW-0653">Protein transport</keyword>
<keyword evidence="7" id="KW-0072">Autophagy</keyword>
<evidence type="ECO:0000256" key="6">
    <source>
        <dbReference type="ARBA" id="ARBA00024687"/>
    </source>
</evidence>
<evidence type="ECO:0000313" key="11">
    <source>
        <dbReference type="EMBL" id="EMD38408.1"/>
    </source>
</evidence>
<dbReference type="Proteomes" id="UP000016930">
    <property type="component" value="Unassembled WGS sequence"/>
</dbReference>
<dbReference type="Pfam" id="PF12931">
    <property type="entry name" value="TPR_Sec16"/>
    <property type="match status" value="1"/>
</dbReference>
<dbReference type="EMBL" id="KB445795">
    <property type="protein sequence ID" value="EMD38408.1"/>
    <property type="molecule type" value="Genomic_DNA"/>
</dbReference>
<feature type="region of interest" description="Disordered" evidence="8">
    <location>
        <begin position="1312"/>
        <end position="1340"/>
    </location>
</feature>
<feature type="compositionally biased region" description="Polar residues" evidence="8">
    <location>
        <begin position="1617"/>
        <end position="1627"/>
    </location>
</feature>
<dbReference type="GO" id="GO:0070973">
    <property type="term" value="P:protein localization to endoplasmic reticulum exit site"/>
    <property type="evidence" value="ECO:0007669"/>
    <property type="project" value="TreeGrafter"/>
</dbReference>
<dbReference type="GO" id="GO:0070971">
    <property type="term" value="C:endoplasmic reticulum exit site"/>
    <property type="evidence" value="ECO:0007669"/>
    <property type="project" value="TreeGrafter"/>
</dbReference>
<feature type="compositionally biased region" description="Polar residues" evidence="8">
    <location>
        <begin position="368"/>
        <end position="386"/>
    </location>
</feature>
<feature type="compositionally biased region" description="Low complexity" evidence="8">
    <location>
        <begin position="1529"/>
        <end position="1545"/>
    </location>
</feature>
<feature type="compositionally biased region" description="Low complexity" evidence="8">
    <location>
        <begin position="657"/>
        <end position="668"/>
    </location>
</feature>
<sequence length="1720" mass="180995">MSTAGEAASLFGAADSAADPFAAVLGGDQADATTATSHAATADLFDSVPDSAGLFAGHEHPDEAAQVDSTPWLGTQPYDSHETGGAAAYGSGSAGYAHQQQNNTWHDTYDYGLTSQQPSYDNDTASNAPVVPPQGYSNHNYDQYAPYASAYEPSRYSTPAAPLPSTAQAYDPYKPDASSVVAYPSSSSTTVTHSAYDPYRPSTTSSYQPAAVSAQSIAYGSSTVPAGQVQPLAGLIIPPAPTSTATPPAPPFRPKTSNAYDPPLPPPKPRRSTAPTWQADQYMSPPMATPAQLPPPPRSARSPIPPPPHRGVSPLPSTTPQSTVIPVVPQADTPLASLSTSVPVNGSAVNAIGKVANAPNGYFGAVGTESNTSRSQHSTSGLQQPGLVQSATYDHPQSESFMQDPEDFTLTHVVDVHPEGLRPNANPHEEATFDPAYDHMFAPTPNRDHSANREEPSVASGTPSPRSTNSSMAYQPQVHAARRNSHSSFGSAPEQSRARSPGAAVTRARARSPLSNPSVYEPLLTSGSPERVRSPYEVTDHSTAAMHLEPPNYSGPLTLSPPPASTQLQWTNGHTSATAESQLTVDPRRATSPATSVHSMKGLPIRSQDPYAPPIGDHAASSSFPRSRSQSNGSTHSTSAVRDDPYAPSRHARKQPSESSSYTGSVSSYQFDPIPEGVVHAGRPGTGHDLSSSQVLSIPPPNRSAYAPSPSLLGTNDPLGRTSVRIPVISFGFGGKLVTCFHGADTLNTGFDVALSARQSTDIKLYTLHKVVPESVLDTSTASYPGPLFSDPGTISSSLISTGITNPTKTKKGLVVKYLEERSEELSRGTSYLPIDSPERKHSEAKHTLVRLLKVLVENDGRLAGSPQVEAAVRAALVPRLSSSEAGQDGVYMASSGPYVGDSSTSLTATSSLLHATLSSLPSDDTPLTVHSLRSSNLDKIQEFLLRGDRRGACHYASDEKLWAHALVIASSIDKDMWKEVVTEFVRSELADRDSGPTGFVPLSEALGKPRVGGGREALRVAYSLFAGQGAASVQELLPPKQLLQNSQTLQLPSSLSSSLASVTPVSPNFPAPAPPMDIPSEILAKWADTAAMMLSNPTSSESVAALTALGDQLAANKWCEAAHACYLLSQSSPAVSSPGTARLAALNSQTASNFFRNQDTIIFNEILEFAISLVAPSKGQDAFTGLPYLQPLRFMRATVLAELGHVHLARRYCEAIANCVGRGPAYYSPMFVDQLKGLSDRLVAAPQLDKSNSWIGSKMAKPSLDSLGNWLEGRFKDFIAGESDVQHDDTAAVTHQQPAAGPFAHYSTISSVASSTMPSPRQSHVDLPEAPNSPPFRTGSAMAVRSLTMSTAPVNRASSAMDHVRPFERKPSPIPRVSSASATTTAFANGSLYSQALNGHAFGSAVKQDLTDVKQSEGADHSQSHEQSNGSSMGAWWGSSDSGSGAPTPTASSFVRLDEEPATNGTTSGFISLMDDPAYSITPVATSSPNPIMNGASRDDFGDEEDDLGLGNSSGRPKRQESTNQQGPAPAQVEEPKPAQQPQKPELKTATTGSWLSRIWRRSETPGPVKANLGEQTSFYYDQELKKWVNKNVGADDATKPSAPPPPPRAQTASPGRSQAPLSAGTSAGPPPARPATVNAMGAGSGPPSRPPMRVRSNLVPPDSEDPNMPPTPLSAPPMSGSSTPPPSGGPPPAGRAKGAAKRPVRNRYVDVFQQQAAS</sequence>
<comment type="similarity">
    <text evidence="2 7">Belongs to the SEC16 family.</text>
</comment>
<feature type="region of interest" description="Disordered" evidence="8">
    <location>
        <begin position="62"/>
        <end position="137"/>
    </location>
</feature>
<accession>M2QN10</accession>
<feature type="compositionally biased region" description="Basic and acidic residues" evidence="8">
    <location>
        <begin position="446"/>
        <end position="456"/>
    </location>
</feature>
<keyword evidence="5 7" id="KW-0931">ER-Golgi transport</keyword>
<feature type="compositionally biased region" description="Polar residues" evidence="8">
    <location>
        <begin position="113"/>
        <end position="127"/>
    </location>
</feature>
<reference evidence="11 12" key="1">
    <citation type="journal article" date="2012" name="Proc. Natl. Acad. Sci. U.S.A.">
        <title>Comparative genomics of Ceriporiopsis subvermispora and Phanerochaete chrysosporium provide insight into selective ligninolysis.</title>
        <authorList>
            <person name="Fernandez-Fueyo E."/>
            <person name="Ruiz-Duenas F.J."/>
            <person name="Ferreira P."/>
            <person name="Floudas D."/>
            <person name="Hibbett D.S."/>
            <person name="Canessa P."/>
            <person name="Larrondo L.F."/>
            <person name="James T.Y."/>
            <person name="Seelenfreund D."/>
            <person name="Lobos S."/>
            <person name="Polanco R."/>
            <person name="Tello M."/>
            <person name="Honda Y."/>
            <person name="Watanabe T."/>
            <person name="Watanabe T."/>
            <person name="Ryu J.S."/>
            <person name="Kubicek C.P."/>
            <person name="Schmoll M."/>
            <person name="Gaskell J."/>
            <person name="Hammel K.E."/>
            <person name="St John F.J."/>
            <person name="Vanden Wymelenberg A."/>
            <person name="Sabat G."/>
            <person name="Splinter BonDurant S."/>
            <person name="Syed K."/>
            <person name="Yadav J.S."/>
            <person name="Doddapaneni H."/>
            <person name="Subramanian V."/>
            <person name="Lavin J.L."/>
            <person name="Oguiza J.A."/>
            <person name="Perez G."/>
            <person name="Pisabarro A.G."/>
            <person name="Ramirez L."/>
            <person name="Santoyo F."/>
            <person name="Master E."/>
            <person name="Coutinho P.M."/>
            <person name="Henrissat B."/>
            <person name="Lombard V."/>
            <person name="Magnuson J.K."/>
            <person name="Kuees U."/>
            <person name="Hori C."/>
            <person name="Igarashi K."/>
            <person name="Samejima M."/>
            <person name="Held B.W."/>
            <person name="Barry K.W."/>
            <person name="LaButti K.M."/>
            <person name="Lapidus A."/>
            <person name="Lindquist E.A."/>
            <person name="Lucas S.M."/>
            <person name="Riley R."/>
            <person name="Salamov A.A."/>
            <person name="Hoffmeister D."/>
            <person name="Schwenk D."/>
            <person name="Hadar Y."/>
            <person name="Yarden O."/>
            <person name="de Vries R.P."/>
            <person name="Wiebenga A."/>
            <person name="Stenlid J."/>
            <person name="Eastwood D."/>
            <person name="Grigoriev I.V."/>
            <person name="Berka R.M."/>
            <person name="Blanchette R.A."/>
            <person name="Kersten P."/>
            <person name="Martinez A.T."/>
            <person name="Vicuna R."/>
            <person name="Cullen D."/>
        </authorList>
    </citation>
    <scope>NUCLEOTIDE SEQUENCE [LARGE SCALE GENOMIC DNA]</scope>
    <source>
        <strain evidence="11 12">B</strain>
    </source>
</reference>
<organism evidence="11 12">
    <name type="scientific">Ceriporiopsis subvermispora (strain B)</name>
    <name type="common">White-rot fungus</name>
    <name type="synonym">Gelatoporia subvermispora</name>
    <dbReference type="NCBI Taxonomy" id="914234"/>
    <lineage>
        <taxon>Eukaryota</taxon>
        <taxon>Fungi</taxon>
        <taxon>Dikarya</taxon>
        <taxon>Basidiomycota</taxon>
        <taxon>Agaricomycotina</taxon>
        <taxon>Agaricomycetes</taxon>
        <taxon>Polyporales</taxon>
        <taxon>Gelatoporiaceae</taxon>
        <taxon>Gelatoporia</taxon>
    </lineage>
</organism>
<dbReference type="CDD" id="cd09233">
    <property type="entry name" value="ACE1-Sec16-like"/>
    <property type="match status" value="1"/>
</dbReference>
<feature type="region of interest" description="Disordered" evidence="8">
    <location>
        <begin position="1413"/>
        <end position="1471"/>
    </location>
</feature>
<comment type="subcellular location">
    <subcellularLocation>
        <location evidence="1">Endoplasmic reticulum membrane</location>
        <topology evidence="1">Peripheral membrane protein</topology>
        <orientation evidence="1">Cytoplasmic side</orientation>
    </subcellularLocation>
</comment>
<dbReference type="InterPro" id="IPR024298">
    <property type="entry name" value="Sec16_Sec23-bd"/>
</dbReference>
<feature type="region of interest" description="Disordered" evidence="8">
    <location>
        <begin position="1354"/>
        <end position="1380"/>
    </location>
</feature>
<feature type="compositionally biased region" description="Polar residues" evidence="8">
    <location>
        <begin position="459"/>
        <end position="474"/>
    </location>
</feature>
<evidence type="ECO:0000256" key="8">
    <source>
        <dbReference type="SAM" id="MobiDB-lite"/>
    </source>
</evidence>
<feature type="domain" description="Sec16 central conserved" evidence="10">
    <location>
        <begin position="726"/>
        <end position="861"/>
    </location>
</feature>
<feature type="compositionally biased region" description="Low complexity" evidence="8">
    <location>
        <begin position="621"/>
        <end position="634"/>
    </location>
</feature>
<dbReference type="GO" id="GO:0006914">
    <property type="term" value="P:autophagy"/>
    <property type="evidence" value="ECO:0007669"/>
    <property type="project" value="UniProtKB-KW"/>
</dbReference>
<dbReference type="GO" id="GO:0016192">
    <property type="term" value="P:vesicle-mediated transport"/>
    <property type="evidence" value="ECO:0007669"/>
    <property type="project" value="UniProtKB-KW"/>
</dbReference>
<feature type="compositionally biased region" description="Basic and acidic residues" evidence="8">
    <location>
        <begin position="1363"/>
        <end position="1372"/>
    </location>
</feature>
<evidence type="ECO:0000256" key="2">
    <source>
        <dbReference type="ARBA" id="ARBA00005927"/>
    </source>
</evidence>
<keyword evidence="12" id="KW-1185">Reference proteome</keyword>
<feature type="region of interest" description="Disordered" evidence="8">
    <location>
        <begin position="237"/>
        <end position="324"/>
    </location>
</feature>
<evidence type="ECO:0000256" key="1">
    <source>
        <dbReference type="ARBA" id="ARBA00004397"/>
    </source>
</evidence>
<dbReference type="OrthoDB" id="8918678at2759"/>
<dbReference type="GO" id="GO:0007030">
    <property type="term" value="P:Golgi organization"/>
    <property type="evidence" value="ECO:0007669"/>
    <property type="project" value="TreeGrafter"/>
</dbReference>
<feature type="domain" description="Sec16 Sec23-binding" evidence="9">
    <location>
        <begin position="941"/>
        <end position="1283"/>
    </location>
</feature>
<evidence type="ECO:0000256" key="7">
    <source>
        <dbReference type="RuleBase" id="RU364101"/>
    </source>
</evidence>
<dbReference type="PANTHER" id="PTHR13402">
    <property type="entry name" value="RGPR-RELATED"/>
    <property type="match status" value="1"/>
</dbReference>
<feature type="region of interest" description="Disordered" evidence="8">
    <location>
        <begin position="418"/>
        <end position="534"/>
    </location>
</feature>
<proteinExistence type="inferred from homology"/>
<feature type="region of interest" description="Disordered" evidence="8">
    <location>
        <begin position="546"/>
        <end position="709"/>
    </location>
</feature>
<feature type="compositionally biased region" description="Pro residues" evidence="8">
    <location>
        <begin position="1685"/>
        <end position="1695"/>
    </location>
</feature>
<dbReference type="GO" id="GO:0015031">
    <property type="term" value="P:protein transport"/>
    <property type="evidence" value="ECO:0007669"/>
    <property type="project" value="UniProtKB-KW"/>
</dbReference>
<dbReference type="Pfam" id="PF12932">
    <property type="entry name" value="Sec16"/>
    <property type="match status" value="1"/>
</dbReference>
<feature type="compositionally biased region" description="Polar residues" evidence="8">
    <location>
        <begin position="315"/>
        <end position="324"/>
    </location>
</feature>
<keyword evidence="4 7" id="KW-0256">Endoplasmic reticulum</keyword>
<comment type="function">
    <text evidence="6 7">Involved in the initiation of assembly of the COPII coat required for the formation of transport vesicles from the endoplasmic reticulum (ER) and the selection of cargo molecules. Also involved in autophagy.</text>
</comment>
<evidence type="ECO:0000313" key="12">
    <source>
        <dbReference type="Proteomes" id="UP000016930"/>
    </source>
</evidence>
<dbReference type="GO" id="GO:0005789">
    <property type="term" value="C:endoplasmic reticulum membrane"/>
    <property type="evidence" value="ECO:0007669"/>
    <property type="project" value="UniProtKB-SubCell"/>
</dbReference>
<keyword evidence="7" id="KW-0472">Membrane</keyword>
<evidence type="ECO:0000259" key="9">
    <source>
        <dbReference type="Pfam" id="PF12931"/>
    </source>
</evidence>
<feature type="compositionally biased region" description="Polar residues" evidence="8">
    <location>
        <begin position="1312"/>
        <end position="1323"/>
    </location>
</feature>
<dbReference type="HOGENOM" id="CLU_001760_0_0_1"/>
<name>M2QN10_CERS8</name>
<evidence type="ECO:0000256" key="3">
    <source>
        <dbReference type="ARBA" id="ARBA00022448"/>
    </source>
</evidence>
<feature type="region of interest" description="Disordered" evidence="8">
    <location>
        <begin position="1483"/>
        <end position="1576"/>
    </location>
</feature>
<feature type="compositionally biased region" description="Basic and acidic residues" evidence="8">
    <location>
        <begin position="1413"/>
        <end position="1425"/>
    </location>
</feature>
<feature type="compositionally biased region" description="Low complexity" evidence="8">
    <location>
        <begin position="1429"/>
        <end position="1447"/>
    </location>
</feature>
<dbReference type="PANTHER" id="PTHR13402:SF6">
    <property type="entry name" value="SECRETORY 16, ISOFORM I"/>
    <property type="match status" value="1"/>
</dbReference>
<dbReference type="STRING" id="914234.M2QN10"/>
<feature type="compositionally biased region" description="Low complexity" evidence="8">
    <location>
        <begin position="84"/>
        <end position="97"/>
    </location>
</feature>
<feature type="compositionally biased region" description="Polar residues" evidence="8">
    <location>
        <begin position="565"/>
        <end position="584"/>
    </location>
</feature>
<gene>
    <name evidence="11" type="ORF">CERSUDRAFT_82659</name>
</gene>
<feature type="compositionally biased region" description="Pro residues" evidence="8">
    <location>
        <begin position="292"/>
        <end position="309"/>
    </location>
</feature>
<evidence type="ECO:0000256" key="4">
    <source>
        <dbReference type="ARBA" id="ARBA00022824"/>
    </source>
</evidence>
<keyword evidence="3 7" id="KW-0813">Transport</keyword>
<feature type="region of interest" description="Disordered" evidence="8">
    <location>
        <begin position="367"/>
        <end position="386"/>
    </location>
</feature>
<evidence type="ECO:0000256" key="5">
    <source>
        <dbReference type="ARBA" id="ARBA00022892"/>
    </source>
</evidence>
<protein>
    <recommendedName>
        <fullName evidence="7">Protein transport protein sec16</fullName>
    </recommendedName>
</protein>